<evidence type="ECO:0000313" key="3">
    <source>
        <dbReference type="Proteomes" id="UP001152561"/>
    </source>
</evidence>
<comment type="caution">
    <text evidence="2">The sequence shown here is derived from an EMBL/GenBank/DDBJ whole genome shotgun (WGS) entry which is preliminary data.</text>
</comment>
<feature type="region of interest" description="Disordered" evidence="1">
    <location>
        <begin position="1"/>
        <end position="82"/>
    </location>
</feature>
<dbReference type="Proteomes" id="UP001152561">
    <property type="component" value="Unassembled WGS sequence"/>
</dbReference>
<gene>
    <name evidence="2" type="ORF">K7X08_027710</name>
</gene>
<feature type="compositionally biased region" description="Basic residues" evidence="1">
    <location>
        <begin position="171"/>
        <end position="194"/>
    </location>
</feature>
<name>A0A9Q1LKU3_9SOLA</name>
<keyword evidence="3" id="KW-1185">Reference proteome</keyword>
<feature type="compositionally biased region" description="Low complexity" evidence="1">
    <location>
        <begin position="69"/>
        <end position="78"/>
    </location>
</feature>
<dbReference type="EMBL" id="JAJAGQ010000017">
    <property type="protein sequence ID" value="KAJ8538489.1"/>
    <property type="molecule type" value="Genomic_DNA"/>
</dbReference>
<organism evidence="2 3">
    <name type="scientific">Anisodus acutangulus</name>
    <dbReference type="NCBI Taxonomy" id="402998"/>
    <lineage>
        <taxon>Eukaryota</taxon>
        <taxon>Viridiplantae</taxon>
        <taxon>Streptophyta</taxon>
        <taxon>Embryophyta</taxon>
        <taxon>Tracheophyta</taxon>
        <taxon>Spermatophyta</taxon>
        <taxon>Magnoliopsida</taxon>
        <taxon>eudicotyledons</taxon>
        <taxon>Gunneridae</taxon>
        <taxon>Pentapetalae</taxon>
        <taxon>asterids</taxon>
        <taxon>lamiids</taxon>
        <taxon>Solanales</taxon>
        <taxon>Solanaceae</taxon>
        <taxon>Solanoideae</taxon>
        <taxon>Hyoscyameae</taxon>
        <taxon>Anisodus</taxon>
    </lineage>
</organism>
<proteinExistence type="predicted"/>
<feature type="region of interest" description="Disordered" evidence="1">
    <location>
        <begin position="146"/>
        <end position="203"/>
    </location>
</feature>
<feature type="compositionally biased region" description="Basic and acidic residues" evidence="1">
    <location>
        <begin position="56"/>
        <end position="67"/>
    </location>
</feature>
<evidence type="ECO:0000256" key="1">
    <source>
        <dbReference type="SAM" id="MobiDB-lite"/>
    </source>
</evidence>
<feature type="compositionally biased region" description="Basic and acidic residues" evidence="1">
    <location>
        <begin position="154"/>
        <end position="163"/>
    </location>
</feature>
<dbReference type="AlphaFoldDB" id="A0A9Q1LKU3"/>
<protein>
    <submittedName>
        <fullName evidence="2">Uncharacterized protein</fullName>
    </submittedName>
</protein>
<accession>A0A9Q1LKU3</accession>
<reference evidence="3" key="1">
    <citation type="journal article" date="2023" name="Proc. Natl. Acad. Sci. U.S.A.">
        <title>Genomic and structural basis for evolution of tropane alkaloid biosynthesis.</title>
        <authorList>
            <person name="Wanga Y.-J."/>
            <person name="Taina T."/>
            <person name="Yua J.-Y."/>
            <person name="Lia J."/>
            <person name="Xua B."/>
            <person name="Chenc J."/>
            <person name="D'Auriad J.C."/>
            <person name="Huanga J.-P."/>
            <person name="Huanga S.-X."/>
        </authorList>
    </citation>
    <scope>NUCLEOTIDE SEQUENCE [LARGE SCALE GENOMIC DNA]</scope>
    <source>
        <strain evidence="3">cv. KIB-2019</strain>
    </source>
</reference>
<evidence type="ECO:0000313" key="2">
    <source>
        <dbReference type="EMBL" id="KAJ8538489.1"/>
    </source>
</evidence>
<sequence length="203" mass="22968">MTRVIMEKVTMCKKGDGNGNKAHGKNKEETNNTIENQKGKKNIQEVNQELNQNKNGQKEEQNSKEESNNQDNNQQEAEISSSNQVVLESVIEPVSADTFIINHEGIDLVIDLNGIMAIAKDGEVEMENTDDEVDQVSNAIIDQQIMDPGEEEESQRHRNDVINKEGLSPCRRGRSKFRSRNNKKKSKYKSNPSKRGKETKDLL</sequence>